<dbReference type="EMBL" id="AAGJXF010000013">
    <property type="protein sequence ID" value="EBO8725033.1"/>
    <property type="molecule type" value="Genomic_DNA"/>
</dbReference>
<dbReference type="PANTHER" id="PTHR21599">
    <property type="entry name" value="GLYCERATE KINASE"/>
    <property type="match status" value="1"/>
</dbReference>
<evidence type="ECO:0000313" key="28">
    <source>
        <dbReference type="EMBL" id="EDF3746216.1"/>
    </source>
</evidence>
<evidence type="ECO:0000313" key="47">
    <source>
        <dbReference type="EMBL" id="HAF7253057.1"/>
    </source>
</evidence>
<dbReference type="EMBL" id="AALRRW010000006">
    <property type="protein sequence ID" value="EDC6719584.1"/>
    <property type="molecule type" value="Genomic_DNA"/>
</dbReference>
<dbReference type="EMBL" id="AAKMKW010000006">
    <property type="protein sequence ID" value="ECT3325736.1"/>
    <property type="molecule type" value="Genomic_DNA"/>
</dbReference>
<keyword evidence="2" id="KW-0808">Transferase</keyword>
<dbReference type="EMBL" id="DAAUAZ010000005">
    <property type="protein sequence ID" value="HAF0922611.1"/>
    <property type="molecule type" value="Genomic_DNA"/>
</dbReference>
<dbReference type="EMBL" id="DAAUCY010000008">
    <property type="protein sequence ID" value="HAF1251478.1"/>
    <property type="molecule type" value="Genomic_DNA"/>
</dbReference>
<dbReference type="EMBL" id="AAMAPH010000006">
    <property type="protein sequence ID" value="EDF3746216.1"/>
    <property type="molecule type" value="Genomic_DNA"/>
</dbReference>
<dbReference type="EMBL" id="DAARVT010000007">
    <property type="protein sequence ID" value="HAE4143659.1"/>
    <property type="molecule type" value="Genomic_DNA"/>
</dbReference>
<gene>
    <name evidence="24" type="ORF">AIG37_17415</name>
    <name evidence="21" type="ORF">APO85_19175</name>
    <name evidence="22" type="ORF">AU259_18600</name>
    <name evidence="25" type="ORF">AXU14_16515</name>
    <name evidence="26" type="ORF">AXU32_12880</name>
    <name evidence="29" type="ORF">B0D32_13540</name>
    <name evidence="31" type="ORF">B5881_10670</name>
    <name evidence="30" type="ORF">B6C67_09945</name>
    <name evidence="27" type="ORF">BIW02_10825</name>
    <name evidence="32" type="ORF">BS131_12190</name>
    <name evidence="28" type="ORF">BZ049_10315</name>
    <name evidence="23" type="ORF">C2689_14025</name>
    <name evidence="12" type="ORF">CW117_12300</name>
    <name evidence="17" type="ORF">D0215_08615</name>
    <name evidence="14" type="ORF">D2K49_04785</name>
    <name evidence="9" type="ORF">D9U82_04815</name>
    <name evidence="13" type="ORF">DK664_01095</name>
    <name evidence="19" type="ORF">DPL19_09240</name>
    <name evidence="8" type="ORF">DQS63_00800</name>
    <name evidence="18" type="ORF">DT992_06320</name>
    <name evidence="15" type="ORF">DYO72_15125</name>
    <name evidence="16" type="ORF">DYT96_09330</name>
    <name evidence="10" type="ORF">E0U36_17160</name>
    <name evidence="11" type="ORF">E1406_09125</name>
    <name evidence="49" type="ORF">E4933_13545</name>
    <name evidence="7" type="ORF">E4S88_13985</name>
    <name evidence="6" type="ORF">EIC46_12130</name>
    <name evidence="5" type="ORF">FEH78_09885</name>
    <name evidence="4" type="ORF">FJJ53_07745</name>
    <name evidence="38" type="ORF">G2800_14315</name>
    <name evidence="33" type="ORF">G2805_13520</name>
    <name evidence="36" type="ORF">G2893_12595</name>
    <name evidence="35" type="ORF">G2898_06225</name>
    <name evidence="37" type="ORF">G2910_13745</name>
    <name evidence="34" type="ORF">G2911_14615</name>
    <name evidence="39" type="ORF">G3401_002967</name>
    <name evidence="40" type="ORF">G4B33_002924</name>
    <name evidence="44" type="ORF">G4Y05_001625</name>
    <name evidence="43" type="ORF">G4Y15_000640</name>
    <name evidence="42" type="ORF">G4Y21_000961</name>
    <name evidence="48" type="ORF">G9254_000976</name>
    <name evidence="46" type="ORF">G9G40_001167</name>
    <name evidence="45" type="ORF">G9G43_002234</name>
    <name evidence="47" type="ORF">G9X30_002095</name>
    <name evidence="41" type="ORF">GND10_002209</name>
    <name evidence="20" type="ORF">II32_13150</name>
</gene>
<proteinExistence type="inferred from homology"/>
<dbReference type="EMBL" id="AALCUX010000015">
    <property type="protein sequence ID" value="ECY3346041.1"/>
    <property type="molecule type" value="Genomic_DNA"/>
</dbReference>
<dbReference type="EMBL" id="DAAWCN010000012">
    <property type="protein sequence ID" value="HAF7253057.1"/>
    <property type="molecule type" value="Genomic_DNA"/>
</dbReference>
<dbReference type="EMBL" id="AAGEDJ010000009">
    <property type="protein sequence ID" value="EBM9176670.1"/>
    <property type="molecule type" value="Genomic_DNA"/>
</dbReference>
<dbReference type="EMBL" id="DAARLW010000011">
    <property type="protein sequence ID" value="HAE2972653.1"/>
    <property type="molecule type" value="Genomic_DNA"/>
</dbReference>
<evidence type="ECO:0000313" key="6">
    <source>
        <dbReference type="EMBL" id="EBO8587503.1"/>
    </source>
</evidence>
<dbReference type="EMBL" id="AAMCZA010000010">
    <property type="protein sequence ID" value="EDG0897292.1"/>
    <property type="molecule type" value="Genomic_DNA"/>
</dbReference>
<dbReference type="EMBL" id="AAKPRQ010000009">
    <property type="protein sequence ID" value="ECU3685187.1"/>
    <property type="molecule type" value="Genomic_DNA"/>
</dbReference>
<reference evidence="10" key="6">
    <citation type="submission" date="2019-03" db="EMBL/GenBank/DDBJ databases">
        <authorList>
            <person name="Ashton P.M."/>
            <person name="Dallman T."/>
            <person name="Nair S."/>
            <person name="De Pinna E."/>
            <person name="Peters T."/>
            <person name="Grant K."/>
        </authorList>
    </citation>
    <scope>NUCLEOTIDE SEQUENCE</scope>
    <source>
        <strain evidence="8">160770</strain>
        <strain evidence="11">197101</strain>
        <strain evidence="10">319650</strain>
        <strain evidence="4">758106</strain>
    </source>
</reference>
<keyword evidence="3 35" id="KW-0418">Kinase</keyword>
<evidence type="ECO:0000313" key="42">
    <source>
        <dbReference type="EMBL" id="HAE8948011.1"/>
    </source>
</evidence>
<dbReference type="EMBL" id="DAAQTK010000010">
    <property type="protein sequence ID" value="HAE0783663.1"/>
    <property type="molecule type" value="Genomic_DNA"/>
</dbReference>
<dbReference type="InterPro" id="IPR004381">
    <property type="entry name" value="Glycerate_kinase"/>
</dbReference>
<evidence type="ECO:0000313" key="38">
    <source>
        <dbReference type="EMBL" id="HAE1155247.1"/>
    </source>
</evidence>
<evidence type="ECO:0000256" key="1">
    <source>
        <dbReference type="ARBA" id="ARBA00006284"/>
    </source>
</evidence>
<reference evidence="35" key="1">
    <citation type="journal article" date="2018" name="Genome Biol.">
        <title>SKESA: strategic k-mer extension for scrupulous assemblies.</title>
        <authorList>
            <person name="Souvorov A."/>
            <person name="Agarwala R."/>
            <person name="Lipman D.J."/>
        </authorList>
    </citation>
    <scope>NUCLEOTIDE SEQUENCE</scope>
    <source>
        <strain evidence="47">09-0646</strain>
        <strain evidence="39">09-1991</strain>
        <strain evidence="44">09-2247</strain>
        <strain evidence="43">09-5077</strain>
        <strain evidence="48">10-2196</strain>
        <strain evidence="40">10-6841</strain>
        <strain evidence="42">12-1128</strain>
        <strain evidence="46">12-4802</strain>
        <strain evidence="45">13-0136</strain>
        <strain evidence="41">BCW_2023</strain>
        <strain evidence="35">Salmonella enterica</strain>
    </source>
</reference>
<dbReference type="PANTHER" id="PTHR21599:SF0">
    <property type="entry name" value="GLYCERATE KINASE"/>
    <property type="match status" value="1"/>
</dbReference>
<evidence type="ECO:0000313" key="24">
    <source>
        <dbReference type="EMBL" id="ECZ7804627.1"/>
    </source>
</evidence>
<evidence type="ECO:0000313" key="27">
    <source>
        <dbReference type="EMBL" id="EDC6719584.1"/>
    </source>
</evidence>
<dbReference type="EMBL" id="DAAQTF010000006">
    <property type="protein sequence ID" value="HAE0767730.1"/>
    <property type="molecule type" value="Genomic_DNA"/>
</dbReference>
<evidence type="ECO:0000313" key="23">
    <source>
        <dbReference type="EMBL" id="ECY6787581.1"/>
    </source>
</evidence>
<evidence type="ECO:0000313" key="4">
    <source>
        <dbReference type="EMBL" id="EBG8086684.1"/>
    </source>
</evidence>
<evidence type="ECO:0000313" key="22">
    <source>
        <dbReference type="EMBL" id="ECY3346041.1"/>
    </source>
</evidence>
<evidence type="ECO:0000313" key="10">
    <source>
        <dbReference type="EMBL" id="ECB6708514.1"/>
    </source>
</evidence>
<comment type="caution">
    <text evidence="35">The sequence shown here is derived from an EMBL/GenBank/DDBJ whole genome shotgun (WGS) entry which is preliminary data.</text>
</comment>
<dbReference type="EMBL" id="AALNLT010000032">
    <property type="protein sequence ID" value="EDB4301447.1"/>
    <property type="molecule type" value="Genomic_DNA"/>
</dbReference>
<evidence type="ECO:0000313" key="29">
    <source>
        <dbReference type="EMBL" id="EDF3868761.1"/>
    </source>
</evidence>
<evidence type="ECO:0000313" key="26">
    <source>
        <dbReference type="EMBL" id="EDB4301447.1"/>
    </source>
</evidence>
<evidence type="ECO:0000313" key="43">
    <source>
        <dbReference type="EMBL" id="HAE9328612.1"/>
    </source>
</evidence>
<reference evidence="12" key="2">
    <citation type="submission" date="2018-07" db="EMBL/GenBank/DDBJ databases">
        <authorList>
            <consortium name="NARMS: The National Antimicrobial Resistance Monitoring System"/>
        </authorList>
    </citation>
    <scope>NUCLEOTIDE SEQUENCE</scope>
    <source>
        <strain evidence="15">CVM N17S1479</strain>
        <strain evidence="12">FSIS11705537</strain>
        <strain evidence="23">FSIS11807106</strain>
        <strain evidence="19">FSIS11810643</strain>
        <strain evidence="9">FSIS11814638</strain>
        <strain evidence="6">FSIS11815944</strain>
        <strain evidence="5">FSIS11920988</strain>
        <strain evidence="21">FSIS1500714</strain>
        <strain evidence="22">FSIS1504186</strain>
        <strain evidence="27">FSIS1607655</strain>
        <strain evidence="30">FSIS1700054</strain>
    </source>
</reference>
<evidence type="ECO:0000313" key="36">
    <source>
        <dbReference type="EMBL" id="HAE0807491.1"/>
    </source>
</evidence>
<dbReference type="EMBL" id="AAIOTV010000007">
    <property type="protein sequence ID" value="ECG5540971.1"/>
    <property type="molecule type" value="Genomic_DNA"/>
</dbReference>
<reference evidence="35" key="7">
    <citation type="submission" date="2019-04" db="EMBL/GenBank/DDBJ databases">
        <authorList>
            <consortium name="NCBI Pathogen Detection Project"/>
        </authorList>
    </citation>
    <scope>NUCLEOTIDE SEQUENCE</scope>
    <source>
        <strain evidence="47">09-0646</strain>
        <strain evidence="39">09-1991</strain>
        <strain evidence="44">09-2247</strain>
        <strain evidence="43">09-5077</strain>
        <strain evidence="48">10-2196</strain>
        <strain evidence="40">10-6841</strain>
        <strain evidence="42">12-1128</strain>
        <strain evidence="46">12-4802</strain>
        <strain evidence="45">13-0136</strain>
        <strain evidence="41">BCW_2023</strain>
        <strain evidence="35">Salmonella enterica</strain>
    </source>
</reference>
<sequence length="123" mass="12777">MIPLPLPLPPISLKACDVNNPLCGPQGASAIFGPQKGATAEMVNILDEALENWGRHIYQATGREVINAPGAGAAGEMGGALLGLLNAELRADVEIVVETLQLEQAVKDADLVITGEGRLARQA</sequence>
<evidence type="ECO:0000313" key="21">
    <source>
        <dbReference type="EMBL" id="ECX1556226.1"/>
    </source>
</evidence>
<evidence type="ECO:0000313" key="34">
    <source>
        <dbReference type="EMBL" id="HAE0767730.1"/>
    </source>
</evidence>
<evidence type="ECO:0000256" key="2">
    <source>
        <dbReference type="ARBA" id="ARBA00022679"/>
    </source>
</evidence>
<reference evidence="49" key="5">
    <citation type="submission" date="2019-03" db="EMBL/GenBank/DDBJ databases">
        <authorList>
            <person name="Levent G."/>
            <person name="Schlochtermeier A."/>
            <person name="Ives S.E."/>
            <person name="Norman K.N."/>
            <person name="Lawhon S.D."/>
            <person name="Loneragan G.H."/>
            <person name="Anderson R.C."/>
            <person name="Scott H.M."/>
        </authorList>
    </citation>
    <scope>NUCLEOTIDE SEQUENCE</scope>
    <source>
        <strain evidence="49">ME2L-19-263</strain>
    </source>
</reference>
<dbReference type="EMBL" id="DAAQTN010000007">
    <property type="protein sequence ID" value="HAE0807491.1"/>
    <property type="molecule type" value="Genomic_DNA"/>
</dbReference>
<evidence type="ECO:0000313" key="49">
    <source>
        <dbReference type="EMBL" id="KAA7152492.1"/>
    </source>
</evidence>
<evidence type="ECO:0000313" key="14">
    <source>
        <dbReference type="EMBL" id="ECT3325736.1"/>
    </source>
</evidence>
<evidence type="ECO:0000313" key="17">
    <source>
        <dbReference type="EMBL" id="ECV0719775.1"/>
    </source>
</evidence>
<evidence type="ECO:0000313" key="30">
    <source>
        <dbReference type="EMBL" id="EDG0897292.1"/>
    </source>
</evidence>
<dbReference type="EMBL" id="AAKPPR010000006">
    <property type="protein sequence ID" value="ECU3334888.1"/>
    <property type="molecule type" value="Genomic_DNA"/>
</dbReference>
<evidence type="ECO:0000313" key="45">
    <source>
        <dbReference type="EMBL" id="HAF0922611.1"/>
    </source>
</evidence>
<evidence type="ECO:0000313" key="32">
    <source>
        <dbReference type="EMBL" id="EDI2487763.1"/>
    </source>
</evidence>
<dbReference type="Pfam" id="PF02595">
    <property type="entry name" value="Gly_kinase"/>
    <property type="match status" value="1"/>
</dbReference>
<dbReference type="InterPro" id="IPR036129">
    <property type="entry name" value="Glycerate_kinase_sf"/>
</dbReference>
<evidence type="ECO:0000313" key="16">
    <source>
        <dbReference type="EMBL" id="ECU3685187.1"/>
    </source>
</evidence>
<dbReference type="EMBL" id="AAKLCW010000002">
    <property type="protein sequence ID" value="ECS9167023.1"/>
    <property type="molecule type" value="Genomic_DNA"/>
</dbReference>
<dbReference type="EMBL" id="AALHUF010000013">
    <property type="protein sequence ID" value="ECZ7804627.1"/>
    <property type="molecule type" value="Genomic_DNA"/>
</dbReference>
<evidence type="ECO:0000313" key="48">
    <source>
        <dbReference type="EMBL" id="HAF7388497.1"/>
    </source>
</evidence>
<evidence type="ECO:0000313" key="46">
    <source>
        <dbReference type="EMBL" id="HAF1251478.1"/>
    </source>
</evidence>
<accession>A0A3A3J5D8</accession>
<evidence type="ECO:0000313" key="25">
    <source>
        <dbReference type="EMBL" id="EDA0011924.1"/>
    </source>
</evidence>
<evidence type="ECO:0000313" key="40">
    <source>
        <dbReference type="EMBL" id="HAE3987225.1"/>
    </source>
</evidence>
<dbReference type="Gene3D" id="3.90.1510.10">
    <property type="entry name" value="Glycerate kinase, domain 2"/>
    <property type="match status" value="1"/>
</dbReference>
<accession>A0A3V2ET68</accession>
<dbReference type="GO" id="GO:0031388">
    <property type="term" value="P:organic acid phosphorylation"/>
    <property type="evidence" value="ECO:0007669"/>
    <property type="project" value="InterPro"/>
</dbReference>
<dbReference type="Proteomes" id="UP000322618">
    <property type="component" value="Unassembled WGS sequence"/>
</dbReference>
<dbReference type="EMBL" id="DAARUM010000016">
    <property type="protein sequence ID" value="HAE3987225.1"/>
    <property type="molecule type" value="Genomic_DNA"/>
</dbReference>
<evidence type="ECO:0000313" key="15">
    <source>
        <dbReference type="EMBL" id="ECU3334888.1"/>
    </source>
</evidence>
<evidence type="ECO:0000313" key="12">
    <source>
        <dbReference type="EMBL" id="ECS8999856.1"/>
    </source>
</evidence>
<dbReference type="EMBL" id="AAKSUE010000010">
    <property type="protein sequence ID" value="ECV0719775.1"/>
    <property type="molecule type" value="Genomic_DNA"/>
</dbReference>
<protein>
    <submittedName>
        <fullName evidence="35">Glycerate kinase</fullName>
    </submittedName>
</protein>
<dbReference type="EMBL" id="AAKSCW010000010">
    <property type="protein sequence ID" value="ECV3150373.1"/>
    <property type="molecule type" value="Genomic_DNA"/>
</dbReference>
<evidence type="ECO:0000256" key="3">
    <source>
        <dbReference type="ARBA" id="ARBA00022777"/>
    </source>
</evidence>
<evidence type="ECO:0000313" key="20">
    <source>
        <dbReference type="EMBL" id="ECW6426551.1"/>
    </source>
</evidence>
<dbReference type="EMBL" id="AAKYVF010000026">
    <property type="protein sequence ID" value="ECX1556226.1"/>
    <property type="molecule type" value="Genomic_DNA"/>
</dbReference>
<dbReference type="InterPro" id="IPR018197">
    <property type="entry name" value="Glycerate_kinase_RE-like"/>
</dbReference>
<dbReference type="EMBL" id="AAKXFP010000012">
    <property type="protein sequence ID" value="ECW6426551.1"/>
    <property type="molecule type" value="Genomic_DNA"/>
</dbReference>
<comment type="similarity">
    <text evidence="1">Belongs to the glycerate kinase type-1 family.</text>
</comment>
<dbReference type="EMBL" id="DAAQWK010000007">
    <property type="protein sequence ID" value="HAE1155247.1"/>
    <property type="molecule type" value="Genomic_DNA"/>
</dbReference>
<evidence type="ECO:0000313" key="31">
    <source>
        <dbReference type="EMBL" id="EDG1351631.1"/>
    </source>
</evidence>
<dbReference type="EMBL" id="AAMDCD010000013">
    <property type="protein sequence ID" value="EDG1351631.1"/>
    <property type="molecule type" value="Genomic_DNA"/>
</dbReference>
<evidence type="ECO:0000313" key="33">
    <source>
        <dbReference type="EMBL" id="HAE0611419.1"/>
    </source>
</evidence>
<dbReference type="EMBL" id="DAAQUD010000007">
    <property type="protein sequence ID" value="HAE0881191.1"/>
    <property type="molecule type" value="Genomic_DNA"/>
</dbReference>
<evidence type="ECO:0000313" key="8">
    <source>
        <dbReference type="EMBL" id="EBS4618640.1"/>
    </source>
</evidence>
<dbReference type="Gene3D" id="3.40.50.10350">
    <property type="entry name" value="Glycerate kinase, domain 1"/>
    <property type="match status" value="1"/>
</dbReference>
<dbReference type="EMBL" id="AAHQUA010000007">
    <property type="protein sequence ID" value="EBZ3294024.1"/>
    <property type="molecule type" value="Genomic_DNA"/>
</dbReference>
<evidence type="ECO:0000313" key="5">
    <source>
        <dbReference type="EMBL" id="EBM9176670.1"/>
    </source>
</evidence>
<dbReference type="EMBL" id="AAGJVW010000014">
    <property type="protein sequence ID" value="EBO8587503.1"/>
    <property type="molecule type" value="Genomic_DNA"/>
</dbReference>
<dbReference type="EMBL" id="AAGVOP010000002">
    <property type="protein sequence ID" value="EBS4618640.1"/>
    <property type="molecule type" value="Genomic_DNA"/>
</dbReference>
<dbReference type="AlphaFoldDB" id="A0A3V2ET68"/>
<dbReference type="EMBL" id="DAATNX010000005">
    <property type="protein sequence ID" value="HAE9328612.1"/>
    <property type="molecule type" value="Genomic_DNA"/>
</dbReference>
<evidence type="ECO:0000313" key="35">
    <source>
        <dbReference type="EMBL" id="HAE0783663.1"/>
    </source>
</evidence>
<dbReference type="Proteomes" id="UP000839901">
    <property type="component" value="Unassembled WGS sequence"/>
</dbReference>
<reference evidence="28" key="3">
    <citation type="submission" date="2018-07" db="EMBL/GenBank/DDBJ databases">
        <authorList>
            <consortium name="PulseNet: The National Subtyping Network for Foodborne Disease Surveillance"/>
            <person name="Tarr C.L."/>
            <person name="Trees E."/>
            <person name="Katz L.S."/>
            <person name="Carleton-Romer H.A."/>
            <person name="Stroika S."/>
            <person name="Kucerova Z."/>
            <person name="Roache K.F."/>
            <person name="Sabol A.L."/>
            <person name="Besser J."/>
            <person name="Gerner-Smidt P."/>
        </authorList>
    </citation>
    <scope>NUCLEOTIDE SEQUENCE</scope>
    <source>
        <strain evidence="32">PNUSAS005717</strain>
        <strain evidence="28">PNUSAS007847</strain>
        <strain evidence="31">PNUSAS010114</strain>
    </source>
</reference>
<dbReference type="EMBL" id="AAMKGK010000009">
    <property type="protein sequence ID" value="EDI2487763.1"/>
    <property type="molecule type" value="Genomic_DNA"/>
</dbReference>
<dbReference type="EMBL" id="DAAQRW010000006">
    <property type="protein sequence ID" value="HAE0611419.1"/>
    <property type="molecule type" value="Genomic_DNA"/>
</dbReference>
<dbReference type="SUPFAM" id="SSF110738">
    <property type="entry name" value="Glycerate kinase I"/>
    <property type="match status" value="1"/>
</dbReference>
<evidence type="ECO:0000313" key="41">
    <source>
        <dbReference type="EMBL" id="HAE4143659.1"/>
    </source>
</evidence>
<dbReference type="GO" id="GO:0008887">
    <property type="term" value="F:glycerate kinase activity"/>
    <property type="evidence" value="ECO:0007669"/>
    <property type="project" value="InterPro"/>
</dbReference>
<evidence type="ECO:0000313" key="13">
    <source>
        <dbReference type="EMBL" id="ECS9167023.1"/>
    </source>
</evidence>
<dbReference type="EMBL" id="AAMARA010000007">
    <property type="protein sequence ID" value="EDF3868761.1"/>
    <property type="molecule type" value="Genomic_DNA"/>
</dbReference>
<dbReference type="EMBL" id="AAFKBF010000005">
    <property type="protein sequence ID" value="EBG8086684.1"/>
    <property type="molecule type" value="Genomic_DNA"/>
</dbReference>
<dbReference type="InterPro" id="IPR018193">
    <property type="entry name" value="Glyc_kinase_flavodox-like_fold"/>
</dbReference>
<evidence type="ECO:0000313" key="19">
    <source>
        <dbReference type="EMBL" id="ECV3150373.1"/>
    </source>
</evidence>
<dbReference type="EMBL" id="AAKKUG010000005">
    <property type="protein sequence ID" value="ECS8999856.1"/>
    <property type="molecule type" value="Genomic_DNA"/>
</dbReference>
<evidence type="ECO:0000313" key="50">
    <source>
        <dbReference type="Proteomes" id="UP000322618"/>
    </source>
</evidence>
<dbReference type="EMBL" id="DAATOZ010000007">
    <property type="protein sequence ID" value="HAE8948011.1"/>
    <property type="molecule type" value="Genomic_DNA"/>
</dbReference>
<dbReference type="EMBL" id="DAAWDQ010000007">
    <property type="protein sequence ID" value="HAF7388497.1"/>
    <property type="molecule type" value="Genomic_DNA"/>
</dbReference>
<evidence type="ECO:0000313" key="11">
    <source>
        <dbReference type="EMBL" id="ECG5540971.1"/>
    </source>
</evidence>
<dbReference type="EMBL" id="AALIOX010000012">
    <property type="protein sequence ID" value="EDA0011924.1"/>
    <property type="molecule type" value="Genomic_DNA"/>
</dbReference>
<evidence type="ECO:0000313" key="7">
    <source>
        <dbReference type="EMBL" id="EBO8725033.1"/>
    </source>
</evidence>
<reference evidence="49 50" key="4">
    <citation type="journal article" date="2019" name="Proc. Natl. Acad. Sci. U.S.A.">
        <title>Microbiome composition shapes rapid genomic adaptation of Drosophila melanogaster.</title>
        <authorList>
            <person name="Rudman S.M."/>
            <person name="Greenblum S."/>
            <person name="Hughes R.C."/>
            <person name="Rajpurohit S."/>
            <person name="Kiratli O."/>
            <person name="Lowder D.B."/>
            <person name="Lemmon S.G."/>
            <person name="Petrov D.A."/>
            <person name="Chaston J.M."/>
            <person name="Schmidt P."/>
        </authorList>
    </citation>
    <scope>NUCLEOTIDE SEQUENCE [LARGE SCALE GENOMIC DNA]</scope>
    <source>
        <strain evidence="49 50">ME2L-19-263</strain>
    </source>
</reference>
<dbReference type="EMBL" id="AAHYIA010000019">
    <property type="protein sequence ID" value="ECB6708514.1"/>
    <property type="molecule type" value="Genomic_DNA"/>
</dbReference>
<evidence type="ECO:0000313" key="44">
    <source>
        <dbReference type="EMBL" id="HAE9352079.1"/>
    </source>
</evidence>
<evidence type="ECO:0000313" key="18">
    <source>
        <dbReference type="EMBL" id="ECV2332702.1"/>
    </source>
</evidence>
<dbReference type="EMBL" id="DAATOC010000012">
    <property type="protein sequence ID" value="HAE9352079.1"/>
    <property type="molecule type" value="Genomic_DNA"/>
</dbReference>
<name>A0A3V2ET68_SALMO</name>
<evidence type="ECO:0000313" key="9">
    <source>
        <dbReference type="EMBL" id="EBZ3294024.1"/>
    </source>
</evidence>
<dbReference type="EMBL" id="AALEDO010000007">
    <property type="protein sequence ID" value="ECY6787581.1"/>
    <property type="molecule type" value="Genomic_DNA"/>
</dbReference>
<evidence type="ECO:0000313" key="37">
    <source>
        <dbReference type="EMBL" id="HAE0881191.1"/>
    </source>
</evidence>
<reference evidence="7" key="8">
    <citation type="submission" date="2019-06" db="EMBL/GenBank/DDBJ databases">
        <authorList>
            <consortium name="GenomeTrakr network: Whole genome sequencing for foodborne pathogen traceback"/>
        </authorList>
    </citation>
    <scope>NUCLEOTIDE SEQUENCE</scope>
    <source>
        <strain evidence="25">CFSAN032143</strain>
        <strain evidence="26">CFSAN032161</strain>
        <strain evidence="24">FDA00004064</strain>
        <strain evidence="13">FSIS11809966</strain>
        <strain evidence="18">FSIS11811659</strain>
        <strain evidence="16">FSIS11812555</strain>
        <strain evidence="17">FSIS11813078</strain>
        <strain evidence="14">FSIS11813543</strain>
        <strain evidence="7">FSIS11919213</strain>
        <strain evidence="29">FSIS1709880</strain>
        <strain evidence="20">MDH-2014-00368</strain>
    </source>
</reference>
<dbReference type="EMBL" id="AAKSJB010000007">
    <property type="protein sequence ID" value="ECV2332702.1"/>
    <property type="molecule type" value="Genomic_DNA"/>
</dbReference>
<dbReference type="EMBL" id="SRBT01000006">
    <property type="protein sequence ID" value="KAA7152492.1"/>
    <property type="molecule type" value="Genomic_DNA"/>
</dbReference>
<organism evidence="35">
    <name type="scientific">Salmonella montevideo</name>
    <dbReference type="NCBI Taxonomy" id="115981"/>
    <lineage>
        <taxon>Bacteria</taxon>
        <taxon>Pseudomonadati</taxon>
        <taxon>Pseudomonadota</taxon>
        <taxon>Gammaproteobacteria</taxon>
        <taxon>Enterobacterales</taxon>
        <taxon>Enterobacteriaceae</taxon>
        <taxon>Salmonella</taxon>
    </lineage>
</organism>
<evidence type="ECO:0000313" key="39">
    <source>
        <dbReference type="EMBL" id="HAE2972653.1"/>
    </source>
</evidence>